<sequence length="551" mass="61955">MILVGIQVLKMTVLHLKLQKTWPPTVDEPASHSDGNTSAFLLEFATLLGDGSSVSVGDALVLLMDIAIKHGFSWTAIEDLLKFGNFLLGRDALPECKYLFRKFAGASPEDMCFHFYCPSCEHLLVKTTGKLAERNGVSTTCTVCKKQYSGQKLMSNGNFFVSLPLEKQFSSILADRAVSDQLLETLQQRAVPRNGMSDITDGAFYKQQRQSLGCGELDLTVTMSTDGSPVFKSSNYSIWPVHLVLNELPPYLRWSNVMVSLLWKYWKAVEWESWLLYYCLPCLKSILPAEYLEHFALLTSALYSLMKSLVTKEDVDESTVKITKFVVGTQYLYGETQMTSNVHTLLHIPKSVLLHGPLWALSCFEFESSMGHLLKLVSSANGIPLQILSRIFFRDNFRQLQSMASEEVRKLCSHKARKRKTGVELLGKARAAPEDVRVLLQEDLGSVHSIQEYSRVRVGGCAIHSEQHKTPFKRDSTAVKVGDEYAKIERILYVQRDDGAKEEPVHVSVPIIQRLDLGTLTTLTLQRTEPVLYLGRTEEKAICIVGLRFKI</sequence>
<organism evidence="1 2">
    <name type="scientific">Ixodes persulcatus</name>
    <name type="common">Taiga tick</name>
    <dbReference type="NCBI Taxonomy" id="34615"/>
    <lineage>
        <taxon>Eukaryota</taxon>
        <taxon>Metazoa</taxon>
        <taxon>Ecdysozoa</taxon>
        <taxon>Arthropoda</taxon>
        <taxon>Chelicerata</taxon>
        <taxon>Arachnida</taxon>
        <taxon>Acari</taxon>
        <taxon>Parasitiformes</taxon>
        <taxon>Ixodida</taxon>
        <taxon>Ixodoidea</taxon>
        <taxon>Ixodidae</taxon>
        <taxon>Ixodinae</taxon>
        <taxon>Ixodes</taxon>
    </lineage>
</organism>
<accession>A0AC60P9U5</accession>
<name>A0AC60P9U5_IXOPE</name>
<proteinExistence type="predicted"/>
<protein>
    <submittedName>
        <fullName evidence="1">Uncharacterized protein</fullName>
    </submittedName>
</protein>
<gene>
    <name evidence="1" type="ORF">HPB47_006624</name>
</gene>
<reference evidence="1 2" key="1">
    <citation type="journal article" date="2020" name="Cell">
        <title>Large-Scale Comparative Analyses of Tick Genomes Elucidate Their Genetic Diversity and Vector Capacities.</title>
        <authorList>
            <consortium name="Tick Genome and Microbiome Consortium (TIGMIC)"/>
            <person name="Jia N."/>
            <person name="Wang J."/>
            <person name="Shi W."/>
            <person name="Du L."/>
            <person name="Sun Y."/>
            <person name="Zhan W."/>
            <person name="Jiang J.F."/>
            <person name="Wang Q."/>
            <person name="Zhang B."/>
            <person name="Ji P."/>
            <person name="Bell-Sakyi L."/>
            <person name="Cui X.M."/>
            <person name="Yuan T.T."/>
            <person name="Jiang B.G."/>
            <person name="Yang W.F."/>
            <person name="Lam T.T."/>
            <person name="Chang Q.C."/>
            <person name="Ding S.J."/>
            <person name="Wang X.J."/>
            <person name="Zhu J.G."/>
            <person name="Ruan X.D."/>
            <person name="Zhao L."/>
            <person name="Wei J.T."/>
            <person name="Ye R.Z."/>
            <person name="Que T.C."/>
            <person name="Du C.H."/>
            <person name="Zhou Y.H."/>
            <person name="Cheng J.X."/>
            <person name="Dai P.F."/>
            <person name="Guo W.B."/>
            <person name="Han X.H."/>
            <person name="Huang E.J."/>
            <person name="Li L.F."/>
            <person name="Wei W."/>
            <person name="Gao Y.C."/>
            <person name="Liu J.Z."/>
            <person name="Shao H.Z."/>
            <person name="Wang X."/>
            <person name="Wang C.C."/>
            <person name="Yang T.C."/>
            <person name="Huo Q.B."/>
            <person name="Li W."/>
            <person name="Chen H.Y."/>
            <person name="Chen S.E."/>
            <person name="Zhou L.G."/>
            <person name="Ni X.B."/>
            <person name="Tian J.H."/>
            <person name="Sheng Y."/>
            <person name="Liu T."/>
            <person name="Pan Y.S."/>
            <person name="Xia L.Y."/>
            <person name="Li J."/>
            <person name="Zhao F."/>
            <person name="Cao W.C."/>
        </authorList>
    </citation>
    <scope>NUCLEOTIDE SEQUENCE [LARGE SCALE GENOMIC DNA]</scope>
    <source>
        <strain evidence="1">Iper-2018</strain>
    </source>
</reference>
<dbReference type="EMBL" id="JABSTQ010010976">
    <property type="protein sequence ID" value="KAG0416200.1"/>
    <property type="molecule type" value="Genomic_DNA"/>
</dbReference>
<comment type="caution">
    <text evidence="1">The sequence shown here is derived from an EMBL/GenBank/DDBJ whole genome shotgun (WGS) entry which is preliminary data.</text>
</comment>
<keyword evidence="2" id="KW-1185">Reference proteome</keyword>
<evidence type="ECO:0000313" key="1">
    <source>
        <dbReference type="EMBL" id="KAG0416200.1"/>
    </source>
</evidence>
<evidence type="ECO:0000313" key="2">
    <source>
        <dbReference type="Proteomes" id="UP000805193"/>
    </source>
</evidence>
<dbReference type="Proteomes" id="UP000805193">
    <property type="component" value="Unassembled WGS sequence"/>
</dbReference>